<sequence length="108" mass="11803">MSDKIIHLTDDSFEVDVLQSGHVTLVDFWADWCGPCKMIAPILDEIADEYDGKLTIAKLNIDENPATAPKYGIRGIPTLLLFKNGEVAATKVGALSKGQLKEFLNANL</sequence>
<dbReference type="CDD" id="cd02947">
    <property type="entry name" value="TRX_family"/>
    <property type="match status" value="1"/>
</dbReference>
<dbReference type="PANTHER" id="PTHR45663:SF11">
    <property type="entry name" value="GEO12009P1"/>
    <property type="match status" value="1"/>
</dbReference>
<evidence type="ECO:0000256" key="4">
    <source>
        <dbReference type="ARBA" id="ARBA00022982"/>
    </source>
</evidence>
<dbReference type="SUPFAM" id="SSF52833">
    <property type="entry name" value="Thioredoxin-like"/>
    <property type="match status" value="1"/>
</dbReference>
<keyword evidence="5 10" id="KW-1015">Disulfide bond</keyword>
<dbReference type="PROSITE" id="PS51352">
    <property type="entry name" value="THIOREDOXIN_2"/>
    <property type="match status" value="1"/>
</dbReference>
<keyword evidence="6 10" id="KW-0676">Redox-active center</keyword>
<dbReference type="Gene3D" id="3.40.30.10">
    <property type="entry name" value="Glutaredoxin"/>
    <property type="match status" value="1"/>
</dbReference>
<name>A0A5B8I5P9_9GAMM</name>
<proteinExistence type="inferred from homology"/>
<keyword evidence="3" id="KW-0813">Transport</keyword>
<evidence type="ECO:0000313" key="13">
    <source>
        <dbReference type="Proteomes" id="UP000320591"/>
    </source>
</evidence>
<dbReference type="Proteomes" id="UP000320591">
    <property type="component" value="Chromosome"/>
</dbReference>
<dbReference type="EMBL" id="CP042220">
    <property type="protein sequence ID" value="QDX28617.1"/>
    <property type="molecule type" value="Genomic_DNA"/>
</dbReference>
<dbReference type="RefSeq" id="WP_042873324.1">
    <property type="nucleotide sequence ID" value="NZ_CM001975.1"/>
</dbReference>
<feature type="site" description="Deprotonates C-terminal active site Cys" evidence="9">
    <location>
        <position position="27"/>
    </location>
</feature>
<dbReference type="PRINTS" id="PR00421">
    <property type="entry name" value="THIOREDOXIN"/>
</dbReference>
<organism evidence="12 13">
    <name type="scientific">Dickeya poaceiphila</name>
    <dbReference type="NCBI Taxonomy" id="568768"/>
    <lineage>
        <taxon>Bacteria</taxon>
        <taxon>Pseudomonadati</taxon>
        <taxon>Pseudomonadota</taxon>
        <taxon>Gammaproteobacteria</taxon>
        <taxon>Enterobacterales</taxon>
        <taxon>Pectobacteriaceae</taxon>
        <taxon>Dickeya</taxon>
    </lineage>
</organism>
<evidence type="ECO:0000256" key="10">
    <source>
        <dbReference type="PIRSR" id="PIRSR000077-4"/>
    </source>
</evidence>
<dbReference type="GO" id="GO:0045454">
    <property type="term" value="P:cell redox homeostasis"/>
    <property type="evidence" value="ECO:0007669"/>
    <property type="project" value="TreeGrafter"/>
</dbReference>
<dbReference type="FunFam" id="3.40.30.10:FF:000001">
    <property type="entry name" value="Thioredoxin"/>
    <property type="match status" value="1"/>
</dbReference>
<feature type="disulfide bond" description="Redox-active" evidence="10">
    <location>
        <begin position="33"/>
        <end position="36"/>
    </location>
</feature>
<evidence type="ECO:0000313" key="12">
    <source>
        <dbReference type="EMBL" id="QDX28617.1"/>
    </source>
</evidence>
<comment type="function">
    <text evidence="1">Participates in various redox reactions through the reversible oxidation of its active center dithiol to a disulfide and catalyzes dithiol-disulfide exchange reactions.</text>
</comment>
<feature type="domain" description="Thioredoxin" evidence="11">
    <location>
        <begin position="1"/>
        <end position="108"/>
    </location>
</feature>
<dbReference type="GO" id="GO:0015035">
    <property type="term" value="F:protein-disulfide reductase activity"/>
    <property type="evidence" value="ECO:0007669"/>
    <property type="project" value="UniProtKB-UniRule"/>
</dbReference>
<dbReference type="KEGG" id="dic:Dpoa569_0000276"/>
<evidence type="ECO:0000256" key="5">
    <source>
        <dbReference type="ARBA" id="ARBA00023157"/>
    </source>
</evidence>
<dbReference type="InterPro" id="IPR013766">
    <property type="entry name" value="Thioredoxin_domain"/>
</dbReference>
<feature type="active site" description="Nucleophile" evidence="9">
    <location>
        <position position="33"/>
    </location>
</feature>
<keyword evidence="4" id="KW-0249">Electron transport</keyword>
<feature type="site" description="Contributes to redox potential value" evidence="9">
    <location>
        <position position="35"/>
    </location>
</feature>
<dbReference type="NCBIfam" id="TIGR01068">
    <property type="entry name" value="thioredoxin"/>
    <property type="match status" value="1"/>
</dbReference>
<feature type="site" description="Contributes to redox potential value" evidence="9">
    <location>
        <position position="34"/>
    </location>
</feature>
<dbReference type="PROSITE" id="PS00194">
    <property type="entry name" value="THIOREDOXIN_1"/>
    <property type="match status" value="1"/>
</dbReference>
<feature type="active site" description="Nucleophile" evidence="9">
    <location>
        <position position="36"/>
    </location>
</feature>
<dbReference type="PANTHER" id="PTHR45663">
    <property type="entry name" value="GEO12009P1"/>
    <property type="match status" value="1"/>
</dbReference>
<evidence type="ECO:0000256" key="1">
    <source>
        <dbReference type="ARBA" id="ARBA00003318"/>
    </source>
</evidence>
<keyword evidence="13" id="KW-1185">Reference proteome</keyword>
<gene>
    <name evidence="12" type="primary">trxA</name>
    <name evidence="12" type="ORF">Dpoa569_0000276</name>
</gene>
<evidence type="ECO:0000256" key="9">
    <source>
        <dbReference type="PIRSR" id="PIRSR000077-1"/>
    </source>
</evidence>
<protein>
    <recommendedName>
        <fullName evidence="7 8">Thioredoxin</fullName>
    </recommendedName>
</protein>
<accession>A0A5B8I5P9</accession>
<dbReference type="AlphaFoldDB" id="A0A5B8I5P9"/>
<dbReference type="InterPro" id="IPR017937">
    <property type="entry name" value="Thioredoxin_CS"/>
</dbReference>
<evidence type="ECO:0000256" key="2">
    <source>
        <dbReference type="ARBA" id="ARBA00008987"/>
    </source>
</evidence>
<dbReference type="InterPro" id="IPR036249">
    <property type="entry name" value="Thioredoxin-like_sf"/>
</dbReference>
<dbReference type="Pfam" id="PF00085">
    <property type="entry name" value="Thioredoxin"/>
    <property type="match status" value="1"/>
</dbReference>
<evidence type="ECO:0000256" key="7">
    <source>
        <dbReference type="NCBIfam" id="TIGR01068"/>
    </source>
</evidence>
<evidence type="ECO:0000256" key="6">
    <source>
        <dbReference type="ARBA" id="ARBA00023284"/>
    </source>
</evidence>
<dbReference type="GO" id="GO:0005829">
    <property type="term" value="C:cytosol"/>
    <property type="evidence" value="ECO:0007669"/>
    <property type="project" value="TreeGrafter"/>
</dbReference>
<dbReference type="PIRSF" id="PIRSF000077">
    <property type="entry name" value="Thioredoxin"/>
    <property type="match status" value="1"/>
</dbReference>
<dbReference type="InterPro" id="IPR005746">
    <property type="entry name" value="Thioredoxin"/>
</dbReference>
<dbReference type="OrthoDB" id="9790390at2"/>
<evidence type="ECO:0000256" key="3">
    <source>
        <dbReference type="ARBA" id="ARBA00022448"/>
    </source>
</evidence>
<evidence type="ECO:0000259" key="11">
    <source>
        <dbReference type="PROSITE" id="PS51352"/>
    </source>
</evidence>
<reference evidence="12 13" key="1">
    <citation type="journal article" date="2019" name="Environ. Microbiol.">
        <title>The phytopathogenic nature of Dickeya aquatica 174/2 and the dynamic early evolution of Dickeya pathogenicity.</title>
        <authorList>
            <person name="Duprey A."/>
            <person name="Taib N."/>
            <person name="Leonard S."/>
            <person name="Garin T."/>
            <person name="Flandrois J.P."/>
            <person name="Nasser W."/>
            <person name="Brochier-Armanet C."/>
            <person name="Reverchon S."/>
        </authorList>
    </citation>
    <scope>NUCLEOTIDE SEQUENCE [LARGE SCALE GENOMIC DNA]</scope>
    <source>
        <strain evidence="12 13">NCPPB 569</strain>
    </source>
</reference>
<evidence type="ECO:0000256" key="8">
    <source>
        <dbReference type="PIRNR" id="PIRNR000077"/>
    </source>
</evidence>
<comment type="similarity">
    <text evidence="2 8">Belongs to the thioredoxin family.</text>
</comment>
<dbReference type="STRING" id="568768.GCA_000406125_03696"/>
<dbReference type="NCBIfam" id="NF006898">
    <property type="entry name" value="PRK09381.1"/>
    <property type="match status" value="1"/>
</dbReference>